<reference evidence="2 3" key="1">
    <citation type="submission" date="2023-09" db="EMBL/GenBank/DDBJ databases">
        <authorList>
            <person name="Wang M."/>
        </authorList>
    </citation>
    <scope>NUCLEOTIDE SEQUENCE [LARGE SCALE GENOMIC DNA]</scope>
    <source>
        <strain evidence="2">GT-2023</strain>
        <tissue evidence="2">Liver</tissue>
    </source>
</reference>
<evidence type="ECO:0000313" key="2">
    <source>
        <dbReference type="EMBL" id="KAL1246790.1"/>
    </source>
</evidence>
<evidence type="ECO:0000313" key="3">
    <source>
        <dbReference type="Proteomes" id="UP001558613"/>
    </source>
</evidence>
<evidence type="ECO:0000256" key="1">
    <source>
        <dbReference type="SAM" id="MobiDB-lite"/>
    </source>
</evidence>
<comment type="caution">
    <text evidence="2">The sequence shown here is derived from an EMBL/GenBank/DDBJ whole genome shotgun (WGS) entry which is preliminary data.</text>
</comment>
<dbReference type="Proteomes" id="UP001558613">
    <property type="component" value="Unassembled WGS sequence"/>
</dbReference>
<feature type="region of interest" description="Disordered" evidence="1">
    <location>
        <begin position="146"/>
        <end position="179"/>
    </location>
</feature>
<sequence>MSLDGIQEFTWNLTVLTKVSSSALQRRLWVFLTQEKGTNRRKGTVMKPALSSKRSQLQRVSSPHANVSGWPSGLRRCVQVAVSPGGVGSNPTSDRLSFGFGQQLPSSALGRTCGSYIRIELGLGQHYAEFLTKCHAVHPPVELWSFDSGERDKQGEGEKEAALRLRSQPSPGGVGSNPTSDRLMFGCIERYGLQPSGTLAQRGINFPKTLLFSGMSEQYKRGSISGGRSIKLESNTPYRFVRRHSHPDTTLGHF</sequence>
<gene>
    <name evidence="2" type="ORF">QQF64_034836</name>
</gene>
<keyword evidence="3" id="KW-1185">Reference proteome</keyword>
<dbReference type="EMBL" id="JAYMGO010000099">
    <property type="protein sequence ID" value="KAL1246790.1"/>
    <property type="molecule type" value="Genomic_DNA"/>
</dbReference>
<name>A0ABR3L310_9TELE</name>
<feature type="compositionally biased region" description="Basic and acidic residues" evidence="1">
    <location>
        <begin position="148"/>
        <end position="163"/>
    </location>
</feature>
<proteinExistence type="predicted"/>
<organism evidence="2 3">
    <name type="scientific">Cirrhinus molitorella</name>
    <name type="common">mud carp</name>
    <dbReference type="NCBI Taxonomy" id="172907"/>
    <lineage>
        <taxon>Eukaryota</taxon>
        <taxon>Metazoa</taxon>
        <taxon>Chordata</taxon>
        <taxon>Craniata</taxon>
        <taxon>Vertebrata</taxon>
        <taxon>Euteleostomi</taxon>
        <taxon>Actinopterygii</taxon>
        <taxon>Neopterygii</taxon>
        <taxon>Teleostei</taxon>
        <taxon>Ostariophysi</taxon>
        <taxon>Cypriniformes</taxon>
        <taxon>Cyprinidae</taxon>
        <taxon>Labeoninae</taxon>
        <taxon>Labeonini</taxon>
        <taxon>Cirrhinus</taxon>
    </lineage>
</organism>
<protein>
    <submittedName>
        <fullName evidence="2">Uncharacterized protein</fullName>
    </submittedName>
</protein>
<accession>A0ABR3L310</accession>